<feature type="transmembrane region" description="Helical" evidence="8">
    <location>
        <begin position="16"/>
        <end position="38"/>
    </location>
</feature>
<dbReference type="AlphaFoldDB" id="A0A2M6K9Y1"/>
<evidence type="ECO:0000256" key="6">
    <source>
        <dbReference type="ARBA" id="ARBA00022989"/>
    </source>
</evidence>
<organism evidence="10 11">
    <name type="scientific">Candidatus Falkowbacteria bacterium CG11_big_fil_rev_8_21_14_0_20_39_10</name>
    <dbReference type="NCBI Taxonomy" id="1974570"/>
    <lineage>
        <taxon>Bacteria</taxon>
        <taxon>Candidatus Falkowiibacteriota</taxon>
    </lineage>
</organism>
<dbReference type="PANTHER" id="PTHR33908:SF11">
    <property type="entry name" value="MEMBRANE PROTEIN"/>
    <property type="match status" value="1"/>
</dbReference>
<evidence type="ECO:0000256" key="8">
    <source>
        <dbReference type="SAM" id="Phobius"/>
    </source>
</evidence>
<name>A0A2M6K9Y1_9BACT</name>
<accession>A0A2M6K9Y1</accession>
<dbReference type="GO" id="GO:0005886">
    <property type="term" value="C:plasma membrane"/>
    <property type="evidence" value="ECO:0007669"/>
    <property type="project" value="UniProtKB-SubCell"/>
</dbReference>
<feature type="transmembrane region" description="Helical" evidence="8">
    <location>
        <begin position="145"/>
        <end position="161"/>
    </location>
</feature>
<evidence type="ECO:0000256" key="1">
    <source>
        <dbReference type="ARBA" id="ARBA00004651"/>
    </source>
</evidence>
<evidence type="ECO:0000256" key="3">
    <source>
        <dbReference type="ARBA" id="ARBA00022676"/>
    </source>
</evidence>
<feature type="transmembrane region" description="Helical" evidence="8">
    <location>
        <begin position="280"/>
        <end position="297"/>
    </location>
</feature>
<feature type="transmembrane region" description="Helical" evidence="8">
    <location>
        <begin position="121"/>
        <end position="139"/>
    </location>
</feature>
<feature type="transmembrane region" description="Helical" evidence="8">
    <location>
        <begin position="93"/>
        <end position="114"/>
    </location>
</feature>
<keyword evidence="3" id="KW-0328">Glycosyltransferase</keyword>
<dbReference type="InterPro" id="IPR050297">
    <property type="entry name" value="LipidA_mod_glycosyltrf_83"/>
</dbReference>
<dbReference type="EMBL" id="PCWW01000021">
    <property type="protein sequence ID" value="PIR13748.1"/>
    <property type="molecule type" value="Genomic_DNA"/>
</dbReference>
<sequence>MNSEKIRKLWQKKNKILIIMLISLIIYGGWLRITSIMYEASYWNDESHTALFSLGIFENGIPSSPIGVSMGIYQSALFYITALSFKIFGITEFAGRLPSVIVGTALIGVIFIVAKRLIGERGALIATFLMAFSQMQLAWSTQLRPYIWMELFTLLVVYWMYEYLQKKEMLNKLLVYAGGVSILSLFFHGTGIYNIAIMGSVFLYQIIRLKKWNYLILLGAGGAFSVLLLSFTPFFSTSLLLKFNTYLTHYQVYLTHHYLWLGAGAAVGFVYLFWKGKRELAFLLAASIAFIILFSVLKVHDRYVRYSITAFPLLYILFAAGISGSIQLITEKLPKKIPELLVTGFIMIVGLAYPIYKDKILLAPQRYYSINADMRENPIVDYKGAFERIERMIDGRKDVIVMDAWNDRVPWYLPNQDYVFLVQNGFGMIDPFYGEVMVGTVQGFEQIKSQSPLGIVIVENWESMTPAELQEYIRNTLKFEFTQETVPGKEKDPWSISIYSWGLD</sequence>
<feature type="transmembrane region" description="Helical" evidence="8">
    <location>
        <begin position="212"/>
        <end position="241"/>
    </location>
</feature>
<evidence type="ECO:0000256" key="5">
    <source>
        <dbReference type="ARBA" id="ARBA00022692"/>
    </source>
</evidence>
<dbReference type="GO" id="GO:0016763">
    <property type="term" value="F:pentosyltransferase activity"/>
    <property type="evidence" value="ECO:0007669"/>
    <property type="project" value="TreeGrafter"/>
</dbReference>
<dbReference type="PANTHER" id="PTHR33908">
    <property type="entry name" value="MANNOSYLTRANSFERASE YKCB-RELATED"/>
    <property type="match status" value="1"/>
</dbReference>
<keyword evidence="7 8" id="KW-0472">Membrane</keyword>
<feature type="transmembrane region" description="Helical" evidence="8">
    <location>
        <begin position="309"/>
        <end position="328"/>
    </location>
</feature>
<feature type="transmembrane region" description="Helical" evidence="8">
    <location>
        <begin position="173"/>
        <end position="206"/>
    </location>
</feature>
<feature type="transmembrane region" description="Helical" evidence="8">
    <location>
        <begin position="340"/>
        <end position="356"/>
    </location>
</feature>
<comment type="subcellular location">
    <subcellularLocation>
        <location evidence="1">Cell membrane</location>
        <topology evidence="1">Multi-pass membrane protein</topology>
    </subcellularLocation>
</comment>
<gene>
    <name evidence="10" type="ORF">COV49_01210</name>
</gene>
<dbReference type="Pfam" id="PF13231">
    <property type="entry name" value="PMT_2"/>
    <property type="match status" value="1"/>
</dbReference>
<keyword evidence="4" id="KW-0808">Transferase</keyword>
<evidence type="ECO:0000313" key="11">
    <source>
        <dbReference type="Proteomes" id="UP000230869"/>
    </source>
</evidence>
<keyword evidence="6 8" id="KW-1133">Transmembrane helix</keyword>
<evidence type="ECO:0000313" key="10">
    <source>
        <dbReference type="EMBL" id="PIR13748.1"/>
    </source>
</evidence>
<reference evidence="10 11" key="1">
    <citation type="submission" date="2017-09" db="EMBL/GenBank/DDBJ databases">
        <title>Depth-based differentiation of microbial function through sediment-hosted aquifers and enrichment of novel symbionts in the deep terrestrial subsurface.</title>
        <authorList>
            <person name="Probst A.J."/>
            <person name="Ladd B."/>
            <person name="Jarett J.K."/>
            <person name="Geller-Mcgrath D.E."/>
            <person name="Sieber C.M."/>
            <person name="Emerson J.B."/>
            <person name="Anantharaman K."/>
            <person name="Thomas B.C."/>
            <person name="Malmstrom R."/>
            <person name="Stieglmeier M."/>
            <person name="Klingl A."/>
            <person name="Woyke T."/>
            <person name="Ryan C.M."/>
            <person name="Banfield J.F."/>
        </authorList>
    </citation>
    <scope>NUCLEOTIDE SEQUENCE [LARGE SCALE GENOMIC DNA]</scope>
    <source>
        <strain evidence="10">CG11_big_fil_rev_8_21_14_0_20_39_10</strain>
    </source>
</reference>
<evidence type="ECO:0000256" key="4">
    <source>
        <dbReference type="ARBA" id="ARBA00022679"/>
    </source>
</evidence>
<keyword evidence="2" id="KW-1003">Cell membrane</keyword>
<proteinExistence type="predicted"/>
<dbReference type="Proteomes" id="UP000230869">
    <property type="component" value="Unassembled WGS sequence"/>
</dbReference>
<evidence type="ECO:0000256" key="2">
    <source>
        <dbReference type="ARBA" id="ARBA00022475"/>
    </source>
</evidence>
<dbReference type="InterPro" id="IPR038731">
    <property type="entry name" value="RgtA/B/C-like"/>
</dbReference>
<evidence type="ECO:0000259" key="9">
    <source>
        <dbReference type="Pfam" id="PF13231"/>
    </source>
</evidence>
<keyword evidence="5 8" id="KW-0812">Transmembrane</keyword>
<feature type="transmembrane region" description="Helical" evidence="8">
    <location>
        <begin position="253"/>
        <end position="274"/>
    </location>
</feature>
<protein>
    <recommendedName>
        <fullName evidence="9">Glycosyltransferase RgtA/B/C/D-like domain-containing protein</fullName>
    </recommendedName>
</protein>
<comment type="caution">
    <text evidence="10">The sequence shown here is derived from an EMBL/GenBank/DDBJ whole genome shotgun (WGS) entry which is preliminary data.</text>
</comment>
<dbReference type="GO" id="GO:0009103">
    <property type="term" value="P:lipopolysaccharide biosynthetic process"/>
    <property type="evidence" value="ECO:0007669"/>
    <property type="project" value="UniProtKB-ARBA"/>
</dbReference>
<evidence type="ECO:0000256" key="7">
    <source>
        <dbReference type="ARBA" id="ARBA00023136"/>
    </source>
</evidence>
<feature type="domain" description="Glycosyltransferase RgtA/B/C/D-like" evidence="9">
    <location>
        <begin position="78"/>
        <end position="191"/>
    </location>
</feature>